<accession>A0A1Y2K3N9</accession>
<reference evidence="2 3" key="1">
    <citation type="journal article" date="2016" name="BMC Genomics">
        <title>Combined genomic and structural analyses of a cultured magnetotactic bacterium reveals its niche adaptation to a dynamic environment.</title>
        <authorList>
            <person name="Araujo A.C."/>
            <person name="Morillo V."/>
            <person name="Cypriano J."/>
            <person name="Teixeira L.C."/>
            <person name="Leao P."/>
            <person name="Lyra S."/>
            <person name="Almeida L.G."/>
            <person name="Bazylinski D.A."/>
            <person name="Vasconcellos A.T."/>
            <person name="Abreu F."/>
            <person name="Lins U."/>
        </authorList>
    </citation>
    <scope>NUCLEOTIDE SEQUENCE [LARGE SCALE GENOMIC DNA]</scope>
    <source>
        <strain evidence="2 3">IT-1</strain>
    </source>
</reference>
<dbReference type="AlphaFoldDB" id="A0A1Y2K3N9"/>
<dbReference type="Proteomes" id="UP000194003">
    <property type="component" value="Unassembled WGS sequence"/>
</dbReference>
<name>A0A1Y2K3N9_9PROT</name>
<protein>
    <submittedName>
        <fullName evidence="2">Putative RelA/SpoT domain-containing protein</fullName>
    </submittedName>
</protein>
<gene>
    <name evidence="2" type="ORF">MAIT1_01659</name>
</gene>
<evidence type="ECO:0000259" key="1">
    <source>
        <dbReference type="SMART" id="SM00954"/>
    </source>
</evidence>
<dbReference type="RefSeq" id="WP_085443512.1">
    <property type="nucleotide sequence ID" value="NZ_LVJN01000020.1"/>
</dbReference>
<dbReference type="PANTHER" id="PTHR41773:SF1">
    <property type="entry name" value="RELA_SPOT DOMAIN-CONTAINING PROTEIN"/>
    <property type="match status" value="1"/>
</dbReference>
<evidence type="ECO:0000313" key="2">
    <source>
        <dbReference type="EMBL" id="OSM01645.1"/>
    </source>
</evidence>
<keyword evidence="3" id="KW-1185">Reference proteome</keyword>
<dbReference type="SUPFAM" id="SSF81301">
    <property type="entry name" value="Nucleotidyltransferase"/>
    <property type="match status" value="1"/>
</dbReference>
<proteinExistence type="predicted"/>
<dbReference type="Gene3D" id="1.10.287.860">
    <property type="entry name" value="Nucleotidyltransferase"/>
    <property type="match status" value="1"/>
</dbReference>
<feature type="domain" description="RelA/SpoT" evidence="1">
    <location>
        <begin position="50"/>
        <end position="176"/>
    </location>
</feature>
<dbReference type="GO" id="GO:0015969">
    <property type="term" value="P:guanosine tetraphosphate metabolic process"/>
    <property type="evidence" value="ECO:0007669"/>
    <property type="project" value="InterPro"/>
</dbReference>
<comment type="caution">
    <text evidence="2">The sequence shown here is derived from an EMBL/GenBank/DDBJ whole genome shotgun (WGS) entry which is preliminary data.</text>
</comment>
<dbReference type="STRING" id="1434232.MAIT1_01659"/>
<dbReference type="CDD" id="cd05399">
    <property type="entry name" value="NT_Rel-Spo_like"/>
    <property type="match status" value="1"/>
</dbReference>
<dbReference type="SMART" id="SM00954">
    <property type="entry name" value="RelA_SpoT"/>
    <property type="match status" value="1"/>
</dbReference>
<dbReference type="EMBL" id="LVJN01000020">
    <property type="protein sequence ID" value="OSM01645.1"/>
    <property type="molecule type" value="Genomic_DNA"/>
</dbReference>
<dbReference type="InterPro" id="IPR043519">
    <property type="entry name" value="NT_sf"/>
</dbReference>
<dbReference type="PANTHER" id="PTHR41773">
    <property type="entry name" value="GTP PYROPHOSPHATASE-RELATED"/>
    <property type="match status" value="1"/>
</dbReference>
<dbReference type="OrthoDB" id="9801824at2"/>
<sequence>MSTVDDITLERIIERYDERRNLYEDFMSRQVTLLTEFLAENGPRVFSVTGRVKSRDSLRRKLLSGPPYTRLEEVKDLVGIRIVTFFQSEVDQVADQIRKEFQIDEAFIFDRGEALDPERWGYGARHYIASMLESRLRLIEYKRFVGCQAEIQVRSLLQHSWAEIEAVMGYTTRESFPRERRRQFARVAGLLELADQEYNEIHQFLKPYEQRKAQEAAQSASEDKPQVRRDPVGRDALLDFVRENPTCRDLDARLAATINVNVQDNDAFIDKLLEHLAYVDVTTMTQLENELRTQRKSILGIGGQLFSRHGGERDYAALWRGISVYMVCYTLAASSQKADQILLYLDRTEIGPLLERDDLADDLDHW</sequence>
<dbReference type="Pfam" id="PF04607">
    <property type="entry name" value="RelA_SpoT"/>
    <property type="match status" value="1"/>
</dbReference>
<dbReference type="InterPro" id="IPR007685">
    <property type="entry name" value="RelA_SpoT"/>
</dbReference>
<organism evidence="2 3">
    <name type="scientific">Magnetofaba australis IT-1</name>
    <dbReference type="NCBI Taxonomy" id="1434232"/>
    <lineage>
        <taxon>Bacteria</taxon>
        <taxon>Pseudomonadati</taxon>
        <taxon>Pseudomonadota</taxon>
        <taxon>Magnetococcia</taxon>
        <taxon>Magnetococcales</taxon>
        <taxon>Magnetococcaceae</taxon>
        <taxon>Magnetofaba</taxon>
    </lineage>
</organism>
<dbReference type="Gene3D" id="3.30.460.10">
    <property type="entry name" value="Beta Polymerase, domain 2"/>
    <property type="match status" value="1"/>
</dbReference>
<evidence type="ECO:0000313" key="3">
    <source>
        <dbReference type="Proteomes" id="UP000194003"/>
    </source>
</evidence>